<evidence type="ECO:0000256" key="5">
    <source>
        <dbReference type="ARBA" id="ARBA00022833"/>
    </source>
</evidence>
<dbReference type="InterPro" id="IPR011011">
    <property type="entry name" value="Znf_FYVE_PHD"/>
</dbReference>
<evidence type="ECO:0000313" key="10">
    <source>
        <dbReference type="Proteomes" id="UP000050794"/>
    </source>
</evidence>
<dbReference type="SUPFAM" id="SSF57903">
    <property type="entry name" value="FYVE/PHD zinc finger"/>
    <property type="match status" value="1"/>
</dbReference>
<dbReference type="SMART" id="SM00249">
    <property type="entry name" value="PHD"/>
    <property type="match status" value="2"/>
</dbReference>
<accession>A0A183U031</accession>
<evidence type="ECO:0000256" key="2">
    <source>
        <dbReference type="ARBA" id="ARBA00022723"/>
    </source>
</evidence>
<comment type="subcellular location">
    <subcellularLocation>
        <location evidence="1">Nucleus</location>
    </subcellularLocation>
</comment>
<dbReference type="AlphaFoldDB" id="A0A183U031"/>
<dbReference type="InterPro" id="IPR013083">
    <property type="entry name" value="Znf_RING/FYVE/PHD"/>
</dbReference>
<organism evidence="10 11">
    <name type="scientific">Toxocara canis</name>
    <name type="common">Canine roundworm</name>
    <dbReference type="NCBI Taxonomy" id="6265"/>
    <lineage>
        <taxon>Eukaryota</taxon>
        <taxon>Metazoa</taxon>
        <taxon>Ecdysozoa</taxon>
        <taxon>Nematoda</taxon>
        <taxon>Chromadorea</taxon>
        <taxon>Rhabditida</taxon>
        <taxon>Spirurina</taxon>
        <taxon>Ascaridomorpha</taxon>
        <taxon>Ascaridoidea</taxon>
        <taxon>Toxocaridae</taxon>
        <taxon>Toxocara</taxon>
    </lineage>
</organism>
<dbReference type="GO" id="GO:0008270">
    <property type="term" value="F:zinc ion binding"/>
    <property type="evidence" value="ECO:0007669"/>
    <property type="project" value="UniProtKB-KW"/>
</dbReference>
<evidence type="ECO:0000256" key="4">
    <source>
        <dbReference type="ARBA" id="ARBA00022771"/>
    </source>
</evidence>
<feature type="domain" description="Zinc finger PHD-type" evidence="9">
    <location>
        <begin position="28"/>
        <end position="71"/>
    </location>
</feature>
<evidence type="ECO:0000256" key="6">
    <source>
        <dbReference type="ARBA" id="ARBA00023015"/>
    </source>
</evidence>
<name>A0A183U031_TOXCA</name>
<evidence type="ECO:0000259" key="9">
    <source>
        <dbReference type="SMART" id="SM00249"/>
    </source>
</evidence>
<keyword evidence="5" id="KW-0862">Zinc</keyword>
<dbReference type="Proteomes" id="UP000050794">
    <property type="component" value="Unassembled WGS sequence"/>
</dbReference>
<evidence type="ECO:0000256" key="1">
    <source>
        <dbReference type="ARBA" id="ARBA00004123"/>
    </source>
</evidence>
<keyword evidence="2" id="KW-0479">Metal-binding</keyword>
<proteinExistence type="predicted"/>
<dbReference type="PANTHER" id="PTHR45888:SF4">
    <property type="entry name" value="PHD FINGER PROTEIN 10"/>
    <property type="match status" value="1"/>
</dbReference>
<keyword evidence="4" id="KW-0863">Zinc-finger</keyword>
<keyword evidence="6" id="KW-0805">Transcription regulation</keyword>
<evidence type="ECO:0000313" key="11">
    <source>
        <dbReference type="WBParaSite" id="TCNE_0000185101-mRNA-1"/>
    </source>
</evidence>
<keyword evidence="7" id="KW-0804">Transcription</keyword>
<dbReference type="InterPro" id="IPR001965">
    <property type="entry name" value="Znf_PHD"/>
</dbReference>
<evidence type="ECO:0000256" key="7">
    <source>
        <dbReference type="ARBA" id="ARBA00023163"/>
    </source>
</evidence>
<keyword evidence="3" id="KW-0677">Repeat</keyword>
<evidence type="ECO:0000256" key="8">
    <source>
        <dbReference type="ARBA" id="ARBA00023242"/>
    </source>
</evidence>
<dbReference type="Gene3D" id="3.30.40.10">
    <property type="entry name" value="Zinc/RING finger domain, C3HC4 (zinc finger)"/>
    <property type="match status" value="1"/>
</dbReference>
<dbReference type="InterPro" id="IPR019787">
    <property type="entry name" value="Znf_PHD-finger"/>
</dbReference>
<protein>
    <submittedName>
        <fullName evidence="11">PHD finger protein 10</fullName>
    </submittedName>
</protein>
<keyword evidence="10" id="KW-1185">Reference proteome</keyword>
<dbReference type="PANTHER" id="PTHR45888">
    <property type="entry name" value="HL01030P-RELATED"/>
    <property type="match status" value="1"/>
</dbReference>
<dbReference type="GO" id="GO:0005634">
    <property type="term" value="C:nucleus"/>
    <property type="evidence" value="ECO:0007669"/>
    <property type="project" value="UniProtKB-SubCell"/>
</dbReference>
<feature type="domain" description="Zinc finger PHD-type" evidence="9">
    <location>
        <begin position="72"/>
        <end position="108"/>
    </location>
</feature>
<reference evidence="11" key="1">
    <citation type="submission" date="2016-06" db="UniProtKB">
        <authorList>
            <consortium name="WormBaseParasite"/>
        </authorList>
    </citation>
    <scope>IDENTIFICATION</scope>
</reference>
<sequence length="146" mass="15903">LVIGPELTPIRRIVLSLEWKCGPLFDLWCSECGPDVSCAICATKVHPDCAGLPERVVTVALGYMWSCIECKKCTDAMMFCDRCDPGYHTFCIGLTAPPTGTWVCTNFCADQTSQSTCNKCSGKTREEVGSRKSSRTRLCDCSSVAA</sequence>
<dbReference type="WBParaSite" id="TCNE_0000185101-mRNA-1">
    <property type="protein sequence ID" value="TCNE_0000185101-mRNA-1"/>
    <property type="gene ID" value="TCNE_0000185101"/>
</dbReference>
<evidence type="ECO:0000256" key="3">
    <source>
        <dbReference type="ARBA" id="ARBA00022737"/>
    </source>
</evidence>
<keyword evidence="8" id="KW-0539">Nucleus</keyword>
<dbReference type="Pfam" id="PF00628">
    <property type="entry name" value="PHD"/>
    <property type="match status" value="1"/>
</dbReference>